<proteinExistence type="inferred from homology"/>
<dbReference type="PRINTS" id="PR00730">
    <property type="entry name" value="THERMOLYSIN"/>
</dbReference>
<feature type="region of interest" description="Disordered" evidence="9">
    <location>
        <begin position="41"/>
        <end position="60"/>
    </location>
</feature>
<name>A0A7L4YM29_9ACTN</name>
<dbReference type="GO" id="GO:0005576">
    <property type="term" value="C:extracellular region"/>
    <property type="evidence" value="ECO:0007669"/>
    <property type="project" value="UniProtKB-SubCell"/>
</dbReference>
<dbReference type="RefSeq" id="WP_159544426.1">
    <property type="nucleotide sequence ID" value="NZ_CP047156.1"/>
</dbReference>
<dbReference type="GO" id="GO:0046872">
    <property type="term" value="F:metal ion binding"/>
    <property type="evidence" value="ECO:0007669"/>
    <property type="project" value="UniProtKB-UniRule"/>
</dbReference>
<dbReference type="KEGG" id="eke:EK0264_07810"/>
<dbReference type="Pfam" id="PF01447">
    <property type="entry name" value="Peptidase_M4"/>
    <property type="match status" value="1"/>
</dbReference>
<evidence type="ECO:0000313" key="12">
    <source>
        <dbReference type="EMBL" id="QHC00190.1"/>
    </source>
</evidence>
<evidence type="ECO:0000259" key="11">
    <source>
        <dbReference type="Pfam" id="PF02868"/>
    </source>
</evidence>
<dbReference type="InterPro" id="IPR001570">
    <property type="entry name" value="Peptidase_M4_C_domain"/>
</dbReference>
<keyword evidence="3" id="KW-0479">Metal-binding</keyword>
<evidence type="ECO:0000256" key="7">
    <source>
        <dbReference type="PIRSR" id="PIRSR623612-1"/>
    </source>
</evidence>
<evidence type="ECO:0000256" key="8">
    <source>
        <dbReference type="RuleBase" id="RU366073"/>
    </source>
</evidence>
<dbReference type="EC" id="3.4.24.-" evidence="8"/>
<evidence type="ECO:0000256" key="6">
    <source>
        <dbReference type="ARBA" id="ARBA00023049"/>
    </source>
</evidence>
<evidence type="ECO:0000256" key="5">
    <source>
        <dbReference type="ARBA" id="ARBA00022833"/>
    </source>
</evidence>
<sequence>MHGIIPPFLLQRLTEHADETVAASSRKTLLTDAVLRQERIGRPPRSAATRDVRGARATTGPRRTIADAKNTTTLPGTTVRNEGDPPTGDLAADQAYDGLGLTWTMLFEAFGRDSLDGAGMPLLATVHYGERYDNAFWNGERMVFGDGDGEVFGSFTGAVDVIGHELAHGLIQSTVNLEYQDQPGALNESIADVIGTLTKQHALGQTAEQADWLIGVGLFTDKVQGEALRSMKAPGTAYDDDVLGKDPQVARMDDYVETSEDNGGVHINSGIPNYAFYLAATAIGGNAWESAGQIWIDVLTNNAVDTTADFAQFAAATIAAAAARFGEDSAERRAVADAWQQVGVAPSTTPAPTPPSDDPASETVTVQRSGGLLGRTQTGTLPESALPSAEQRQLNSLIDSGELQQLQQERAMPDAYVWRVQVETRIDVTLNEPALPGDVLQLFQRILDLGDNRPR</sequence>
<feature type="domain" description="Peptidase M4 C-terminal" evidence="11">
    <location>
        <begin position="176"/>
        <end position="344"/>
    </location>
</feature>
<feature type="region of interest" description="Disordered" evidence="9">
    <location>
        <begin position="343"/>
        <end position="363"/>
    </location>
</feature>
<dbReference type="InterPro" id="IPR049457">
    <property type="entry name" value="Emfourin"/>
</dbReference>
<dbReference type="InterPro" id="IPR027268">
    <property type="entry name" value="Peptidase_M4/M1_CTD_sf"/>
</dbReference>
<dbReference type="GO" id="GO:0004222">
    <property type="term" value="F:metalloendopeptidase activity"/>
    <property type="evidence" value="ECO:0007669"/>
    <property type="project" value="UniProtKB-UniRule"/>
</dbReference>
<dbReference type="Pfam" id="PF20242">
    <property type="entry name" value="Emfourin"/>
    <property type="match status" value="1"/>
</dbReference>
<dbReference type="PANTHER" id="PTHR43579:SF1">
    <property type="entry name" value="NEUTRAL METALLOPROTEINASE"/>
    <property type="match status" value="1"/>
</dbReference>
<dbReference type="InParanoid" id="A0A7L4YM29"/>
<gene>
    <name evidence="12" type="ORF">EK0264_07810</name>
</gene>
<comment type="function">
    <text evidence="8">Extracellular zinc metalloprotease.</text>
</comment>
<dbReference type="Pfam" id="PF02868">
    <property type="entry name" value="Peptidase_M4_C"/>
    <property type="match status" value="1"/>
</dbReference>
<evidence type="ECO:0000313" key="13">
    <source>
        <dbReference type="Proteomes" id="UP000463857"/>
    </source>
</evidence>
<feature type="active site" evidence="7">
    <location>
        <position position="165"/>
    </location>
</feature>
<accession>A0A7L4YM29</accession>
<feature type="domain" description="Peptidase M4" evidence="10">
    <location>
        <begin position="66"/>
        <end position="172"/>
    </location>
</feature>
<dbReference type="CDD" id="cd09597">
    <property type="entry name" value="M4_TLP"/>
    <property type="match status" value="1"/>
</dbReference>
<evidence type="ECO:0000256" key="3">
    <source>
        <dbReference type="ARBA" id="ARBA00022723"/>
    </source>
</evidence>
<evidence type="ECO:0000256" key="9">
    <source>
        <dbReference type="SAM" id="MobiDB-lite"/>
    </source>
</evidence>
<evidence type="ECO:0000259" key="10">
    <source>
        <dbReference type="Pfam" id="PF01447"/>
    </source>
</evidence>
<keyword evidence="13" id="KW-1185">Reference proteome</keyword>
<dbReference type="GO" id="GO:0006508">
    <property type="term" value="P:proteolysis"/>
    <property type="evidence" value="ECO:0007669"/>
    <property type="project" value="UniProtKB-KW"/>
</dbReference>
<dbReference type="InterPro" id="IPR013856">
    <property type="entry name" value="Peptidase_M4_domain"/>
</dbReference>
<dbReference type="Gene3D" id="1.10.390.10">
    <property type="entry name" value="Neutral Protease Domain 2"/>
    <property type="match status" value="1"/>
</dbReference>
<comment type="similarity">
    <text evidence="1 8">Belongs to the peptidase M4 family.</text>
</comment>
<dbReference type="Gene3D" id="3.10.170.10">
    <property type="match status" value="1"/>
</dbReference>
<dbReference type="SUPFAM" id="SSF55486">
    <property type="entry name" value="Metalloproteases ('zincins'), catalytic domain"/>
    <property type="match status" value="1"/>
</dbReference>
<dbReference type="EMBL" id="CP047156">
    <property type="protein sequence ID" value="QHC00190.1"/>
    <property type="molecule type" value="Genomic_DNA"/>
</dbReference>
<dbReference type="OrthoDB" id="291295at2"/>
<keyword evidence="2 8" id="KW-0645">Protease</keyword>
<evidence type="ECO:0000256" key="1">
    <source>
        <dbReference type="ARBA" id="ARBA00009388"/>
    </source>
</evidence>
<reference evidence="12 13" key="1">
    <citation type="journal article" date="2018" name="Int. J. Syst. Evol. Microbiol.">
        <title>Epidermidibacterium keratini gen. nov., sp. nov., a member of the family Sporichthyaceae, isolated from keratin epidermis.</title>
        <authorList>
            <person name="Lee D.G."/>
            <person name="Trujillo M.E."/>
            <person name="Kang S."/>
            <person name="Nam J.J."/>
            <person name="Kim Y.J."/>
        </authorList>
    </citation>
    <scope>NUCLEOTIDE SEQUENCE [LARGE SCALE GENOMIC DNA]</scope>
    <source>
        <strain evidence="12 13">EPI-7</strain>
    </source>
</reference>
<comment type="cofactor">
    <cofactor evidence="8">
        <name>Zn(2+)</name>
        <dbReference type="ChEBI" id="CHEBI:29105"/>
    </cofactor>
</comment>
<dbReference type="AlphaFoldDB" id="A0A7L4YM29"/>
<dbReference type="InterPro" id="IPR023612">
    <property type="entry name" value="Peptidase_M4"/>
</dbReference>
<dbReference type="PANTHER" id="PTHR43579">
    <property type="match status" value="1"/>
</dbReference>
<keyword evidence="6 8" id="KW-0482">Metalloprotease</keyword>
<dbReference type="Proteomes" id="UP000463857">
    <property type="component" value="Chromosome"/>
</dbReference>
<evidence type="ECO:0000256" key="2">
    <source>
        <dbReference type="ARBA" id="ARBA00022670"/>
    </source>
</evidence>
<feature type="active site" description="Proton donor" evidence="7">
    <location>
        <position position="266"/>
    </location>
</feature>
<keyword evidence="4 8" id="KW-0378">Hydrolase</keyword>
<organism evidence="12 13">
    <name type="scientific">Epidermidibacterium keratini</name>
    <dbReference type="NCBI Taxonomy" id="1891644"/>
    <lineage>
        <taxon>Bacteria</taxon>
        <taxon>Bacillati</taxon>
        <taxon>Actinomycetota</taxon>
        <taxon>Actinomycetes</taxon>
        <taxon>Sporichthyales</taxon>
        <taxon>Sporichthyaceae</taxon>
        <taxon>Epidermidibacterium</taxon>
    </lineage>
</organism>
<keyword evidence="8" id="KW-0964">Secreted</keyword>
<protein>
    <recommendedName>
        <fullName evidence="8">Neutral metalloproteinase</fullName>
        <ecNumber evidence="8">3.4.24.-</ecNumber>
    </recommendedName>
</protein>
<dbReference type="InterPro" id="IPR052759">
    <property type="entry name" value="Metalloprotease_M4"/>
</dbReference>
<keyword evidence="5 8" id="KW-0862">Zinc</keyword>
<evidence type="ECO:0000256" key="4">
    <source>
        <dbReference type="ARBA" id="ARBA00022801"/>
    </source>
</evidence>
<comment type="subcellular location">
    <subcellularLocation>
        <location evidence="8">Secreted</location>
    </subcellularLocation>
</comment>